<evidence type="ECO:0000313" key="1">
    <source>
        <dbReference type="EMBL" id="PNR43359.1"/>
    </source>
</evidence>
<proteinExistence type="predicted"/>
<dbReference type="InParanoid" id="A0A2K1JP73"/>
<reference evidence="2" key="3">
    <citation type="submission" date="2020-12" db="UniProtKB">
        <authorList>
            <consortium name="EnsemblPlants"/>
        </authorList>
    </citation>
    <scope>IDENTIFICATION</scope>
</reference>
<evidence type="ECO:0000313" key="2">
    <source>
        <dbReference type="EnsemblPlants" id="PAC:32975165.CDS.1"/>
    </source>
</evidence>
<sequence>MLLPHCSGRAWSYVSCYCYCCYYLLPALPQRLSFSSSSLSEREERETSLSSAAPTHYGKISFPLFNWASKPSSSATPTGLALISQSRGCCERTCLKGDIFEGPQLWCVWYAWEGKAGQLALPHTYSCIKRTSSSIFQHKLQR</sequence>
<dbReference type="EMBL" id="ABEU02000012">
    <property type="protein sequence ID" value="PNR43359.1"/>
    <property type="molecule type" value="Genomic_DNA"/>
</dbReference>
<gene>
    <name evidence="1" type="ORF">PHYPA_015739</name>
</gene>
<dbReference type="EnsemblPlants" id="Pp3c12_3110V3.3">
    <property type="protein sequence ID" value="PAC:32975167.CDS.1"/>
    <property type="gene ID" value="Pp3c12_3110"/>
</dbReference>
<dbReference type="Gramene" id="Pp3c12_3110V3.1">
    <property type="protein sequence ID" value="PAC:32975165.CDS.1"/>
    <property type="gene ID" value="Pp3c12_3110"/>
</dbReference>
<dbReference type="Gramene" id="Pp3c12_3110V3.3">
    <property type="protein sequence ID" value="PAC:32975167.CDS.1"/>
    <property type="gene ID" value="Pp3c12_3110"/>
</dbReference>
<dbReference type="EnsemblPlants" id="Pp3c12_3110V3.2">
    <property type="protein sequence ID" value="PAC:32975166.CDS.1"/>
    <property type="gene ID" value="Pp3c12_3110"/>
</dbReference>
<evidence type="ECO:0000313" key="3">
    <source>
        <dbReference type="Proteomes" id="UP000006727"/>
    </source>
</evidence>
<protein>
    <submittedName>
        <fullName evidence="1 2">Uncharacterized protein</fullName>
    </submittedName>
</protein>
<dbReference type="EnsemblPlants" id="Pp3c12_3110V3.1">
    <property type="protein sequence ID" value="PAC:32975165.CDS.1"/>
    <property type="gene ID" value="Pp3c12_3110"/>
</dbReference>
<dbReference type="Proteomes" id="UP000006727">
    <property type="component" value="Chromosome 12"/>
</dbReference>
<reference evidence="1 3" key="2">
    <citation type="journal article" date="2018" name="Plant J.">
        <title>The Physcomitrella patens chromosome-scale assembly reveals moss genome structure and evolution.</title>
        <authorList>
            <person name="Lang D."/>
            <person name="Ullrich K.K."/>
            <person name="Murat F."/>
            <person name="Fuchs J."/>
            <person name="Jenkins J."/>
            <person name="Haas F.B."/>
            <person name="Piednoel M."/>
            <person name="Gundlach H."/>
            <person name="Van Bel M."/>
            <person name="Meyberg R."/>
            <person name="Vives C."/>
            <person name="Morata J."/>
            <person name="Symeonidi A."/>
            <person name="Hiss M."/>
            <person name="Muchero W."/>
            <person name="Kamisugi Y."/>
            <person name="Saleh O."/>
            <person name="Blanc G."/>
            <person name="Decker E.L."/>
            <person name="van Gessel N."/>
            <person name="Grimwood J."/>
            <person name="Hayes R.D."/>
            <person name="Graham S.W."/>
            <person name="Gunter L.E."/>
            <person name="McDaniel S.F."/>
            <person name="Hoernstein S.N.W."/>
            <person name="Larsson A."/>
            <person name="Li F.W."/>
            <person name="Perroud P.F."/>
            <person name="Phillips J."/>
            <person name="Ranjan P."/>
            <person name="Rokshar D.S."/>
            <person name="Rothfels C.J."/>
            <person name="Schneider L."/>
            <person name="Shu S."/>
            <person name="Stevenson D.W."/>
            <person name="Thummler F."/>
            <person name="Tillich M."/>
            <person name="Villarreal Aguilar J.C."/>
            <person name="Widiez T."/>
            <person name="Wong G.K."/>
            <person name="Wymore A."/>
            <person name="Zhang Y."/>
            <person name="Zimmer A.D."/>
            <person name="Quatrano R.S."/>
            <person name="Mayer K.F.X."/>
            <person name="Goodstein D."/>
            <person name="Casacuberta J.M."/>
            <person name="Vandepoele K."/>
            <person name="Reski R."/>
            <person name="Cuming A.C."/>
            <person name="Tuskan G.A."/>
            <person name="Maumus F."/>
            <person name="Salse J."/>
            <person name="Schmutz J."/>
            <person name="Rensing S.A."/>
        </authorList>
    </citation>
    <scope>NUCLEOTIDE SEQUENCE [LARGE SCALE GENOMIC DNA]</scope>
    <source>
        <strain evidence="2 3">cv. Gransden 2004</strain>
    </source>
</reference>
<dbReference type="PaxDb" id="3218-PP1S404_19V6.1"/>
<keyword evidence="3" id="KW-1185">Reference proteome</keyword>
<dbReference type="Gramene" id="Pp3c12_3110V3.2">
    <property type="protein sequence ID" value="PAC:32975166.CDS.1"/>
    <property type="gene ID" value="Pp3c12_3110"/>
</dbReference>
<accession>A0A2K1JP73</accession>
<name>A0A2K1JP73_PHYPA</name>
<dbReference type="AlphaFoldDB" id="A0A2K1JP73"/>
<organism evidence="1">
    <name type="scientific">Physcomitrium patens</name>
    <name type="common">Spreading-leaved earth moss</name>
    <name type="synonym">Physcomitrella patens</name>
    <dbReference type="NCBI Taxonomy" id="3218"/>
    <lineage>
        <taxon>Eukaryota</taxon>
        <taxon>Viridiplantae</taxon>
        <taxon>Streptophyta</taxon>
        <taxon>Embryophyta</taxon>
        <taxon>Bryophyta</taxon>
        <taxon>Bryophytina</taxon>
        <taxon>Bryopsida</taxon>
        <taxon>Funariidae</taxon>
        <taxon>Funariales</taxon>
        <taxon>Funariaceae</taxon>
        <taxon>Physcomitrium</taxon>
    </lineage>
</organism>
<reference evidence="1 3" key="1">
    <citation type="journal article" date="2008" name="Science">
        <title>The Physcomitrella genome reveals evolutionary insights into the conquest of land by plants.</title>
        <authorList>
            <person name="Rensing S."/>
            <person name="Lang D."/>
            <person name="Zimmer A."/>
            <person name="Terry A."/>
            <person name="Salamov A."/>
            <person name="Shapiro H."/>
            <person name="Nishiyama T."/>
            <person name="Perroud P.-F."/>
            <person name="Lindquist E."/>
            <person name="Kamisugi Y."/>
            <person name="Tanahashi T."/>
            <person name="Sakakibara K."/>
            <person name="Fujita T."/>
            <person name="Oishi K."/>
            <person name="Shin-I T."/>
            <person name="Kuroki Y."/>
            <person name="Toyoda A."/>
            <person name="Suzuki Y."/>
            <person name="Hashimoto A."/>
            <person name="Yamaguchi K."/>
            <person name="Sugano A."/>
            <person name="Kohara Y."/>
            <person name="Fujiyama A."/>
            <person name="Anterola A."/>
            <person name="Aoki S."/>
            <person name="Ashton N."/>
            <person name="Barbazuk W.B."/>
            <person name="Barker E."/>
            <person name="Bennetzen J."/>
            <person name="Bezanilla M."/>
            <person name="Blankenship R."/>
            <person name="Cho S.H."/>
            <person name="Dutcher S."/>
            <person name="Estelle M."/>
            <person name="Fawcett J.A."/>
            <person name="Gundlach H."/>
            <person name="Hanada K."/>
            <person name="Heyl A."/>
            <person name="Hicks K.A."/>
            <person name="Hugh J."/>
            <person name="Lohr M."/>
            <person name="Mayer K."/>
            <person name="Melkozernov A."/>
            <person name="Murata T."/>
            <person name="Nelson D."/>
            <person name="Pils B."/>
            <person name="Prigge M."/>
            <person name="Reiss B."/>
            <person name="Renner T."/>
            <person name="Rombauts S."/>
            <person name="Rushton P."/>
            <person name="Sanderfoot A."/>
            <person name="Schween G."/>
            <person name="Shiu S.-H."/>
            <person name="Stueber K."/>
            <person name="Theodoulou F.L."/>
            <person name="Tu H."/>
            <person name="Van de Peer Y."/>
            <person name="Verrier P.J."/>
            <person name="Waters E."/>
            <person name="Wood A."/>
            <person name="Yang L."/>
            <person name="Cove D."/>
            <person name="Cuming A."/>
            <person name="Hasebe M."/>
            <person name="Lucas S."/>
            <person name="Mishler D.B."/>
            <person name="Reski R."/>
            <person name="Grigoriev I."/>
            <person name="Quatrano R.S."/>
            <person name="Boore J.L."/>
        </authorList>
    </citation>
    <scope>NUCLEOTIDE SEQUENCE [LARGE SCALE GENOMIC DNA]</scope>
    <source>
        <strain evidence="2 3">cv. Gransden 2004</strain>
    </source>
</reference>